<comment type="caution">
    <text evidence="2">The sequence shown here is derived from an EMBL/GenBank/DDBJ whole genome shotgun (WGS) entry which is preliminary data.</text>
</comment>
<dbReference type="InterPro" id="IPR036249">
    <property type="entry name" value="Thioredoxin-like_sf"/>
</dbReference>
<accession>A0ABY3G5Y0</accession>
<dbReference type="EMBL" id="VOAW01000006">
    <property type="protein sequence ID" value="TWO27720.1"/>
    <property type="molecule type" value="Genomic_DNA"/>
</dbReference>
<dbReference type="Pfam" id="PF13098">
    <property type="entry name" value="Thioredoxin_2"/>
    <property type="match status" value="1"/>
</dbReference>
<dbReference type="Gene3D" id="3.40.30.10">
    <property type="entry name" value="Glutaredoxin"/>
    <property type="match status" value="1"/>
</dbReference>
<dbReference type="CDD" id="cd02951">
    <property type="entry name" value="SoxW"/>
    <property type="match status" value="1"/>
</dbReference>
<evidence type="ECO:0000313" key="3">
    <source>
        <dbReference type="Proteomes" id="UP000321614"/>
    </source>
</evidence>
<dbReference type="Proteomes" id="UP000321614">
    <property type="component" value="Unassembled WGS sequence"/>
</dbReference>
<sequence>MIKILLLAAINLCFIACFDNKGNDIKQSNVDVQSYKDVAHLFKDNTQIQNDDKNILIIFGANDCIYCEKLKKEILQDQNLQDQIKNDFSSYYINISYKKIHTIKRNHTSDLSTTELSNLYNINATPTIVILNKKAKTMFNYPGFISAKQLNIIMNFLNKDEVQNLNELEIVEKITTLLKE</sequence>
<feature type="domain" description="Thioredoxin-like fold" evidence="1">
    <location>
        <begin position="51"/>
        <end position="152"/>
    </location>
</feature>
<keyword evidence="3" id="KW-1185">Reference proteome</keyword>
<dbReference type="SUPFAM" id="SSF52833">
    <property type="entry name" value="Thioredoxin-like"/>
    <property type="match status" value="1"/>
</dbReference>
<dbReference type="InterPro" id="IPR012336">
    <property type="entry name" value="Thioredoxin-like_fold"/>
</dbReference>
<evidence type="ECO:0000259" key="1">
    <source>
        <dbReference type="Pfam" id="PF13098"/>
    </source>
</evidence>
<protein>
    <submittedName>
        <fullName evidence="2">Thioredoxin</fullName>
    </submittedName>
</protein>
<gene>
    <name evidence="2" type="ORF">ZA01_01395</name>
</gene>
<dbReference type="InterPro" id="IPR041737">
    <property type="entry name" value="SoxW"/>
</dbReference>
<evidence type="ECO:0000313" key="2">
    <source>
        <dbReference type="EMBL" id="TWO27720.1"/>
    </source>
</evidence>
<reference evidence="2 3" key="1">
    <citation type="submission" date="2019-07" db="EMBL/GenBank/DDBJ databases">
        <title>Rapid identification of Enteric Bacteria from Whole Genome Sequences (WGS) using Average Nucleotide Identity (ANI).</title>
        <authorList>
            <person name="Lane C."/>
        </authorList>
    </citation>
    <scope>NUCLEOTIDE SEQUENCE [LARGE SCALE GENOMIC DNA]</scope>
    <source>
        <strain evidence="2 3">2011D-8905</strain>
    </source>
</reference>
<dbReference type="RefSeq" id="WP_147500379.1">
    <property type="nucleotide sequence ID" value="NZ_JANPQP010000016.1"/>
</dbReference>
<proteinExistence type="predicted"/>
<name>A0ABY3G5Y0_9BACT</name>
<organism evidence="2 3">
    <name type="scientific">Campylobacter insulaenigrae</name>
    <dbReference type="NCBI Taxonomy" id="260714"/>
    <lineage>
        <taxon>Bacteria</taxon>
        <taxon>Pseudomonadati</taxon>
        <taxon>Campylobacterota</taxon>
        <taxon>Epsilonproteobacteria</taxon>
        <taxon>Campylobacterales</taxon>
        <taxon>Campylobacteraceae</taxon>
        <taxon>Campylobacter</taxon>
    </lineage>
</organism>